<dbReference type="InterPro" id="IPR051680">
    <property type="entry name" value="ATP-dep_Glu-Cys_Ligase-2"/>
</dbReference>
<dbReference type="SUPFAM" id="SSF56059">
    <property type="entry name" value="Glutathione synthetase ATP-binding domain-like"/>
    <property type="match status" value="1"/>
</dbReference>
<evidence type="ECO:0000313" key="4">
    <source>
        <dbReference type="Proteomes" id="UP000297453"/>
    </source>
</evidence>
<evidence type="ECO:0000313" key="3">
    <source>
        <dbReference type="EMBL" id="TGJ99701.1"/>
    </source>
</evidence>
<dbReference type="GO" id="GO:0016874">
    <property type="term" value="F:ligase activity"/>
    <property type="evidence" value="ECO:0007669"/>
    <property type="project" value="UniProtKB-KW"/>
</dbReference>
<dbReference type="InterPro" id="IPR025841">
    <property type="entry name" value="CP_ATPgrasp_2"/>
</dbReference>
<dbReference type="EMBL" id="RQEP01000019">
    <property type="protein sequence ID" value="TGJ99701.1"/>
    <property type="molecule type" value="Genomic_DNA"/>
</dbReference>
<dbReference type="Gene3D" id="3.30.1490.270">
    <property type="match status" value="1"/>
</dbReference>
<gene>
    <name evidence="3" type="ORF">EHO59_17870</name>
</gene>
<dbReference type="PANTHER" id="PTHR34595">
    <property type="entry name" value="BLR5612 PROTEIN"/>
    <property type="match status" value="1"/>
</dbReference>
<accession>A0A4R9FM02</accession>
<dbReference type="AlphaFoldDB" id="A0A4R9FM02"/>
<comment type="caution">
    <text evidence="3">The sequence shown here is derived from an EMBL/GenBank/DDBJ whole genome shotgun (WGS) entry which is preliminary data.</text>
</comment>
<proteinExistence type="predicted"/>
<protein>
    <submittedName>
        <fullName evidence="3">Carboxylate--amine ligase</fullName>
    </submittedName>
</protein>
<dbReference type="RefSeq" id="WP_135589792.1">
    <property type="nucleotide sequence ID" value="NZ_RQEP01000019.1"/>
</dbReference>
<sequence length="838" mass="95416">MNQRTSQTANLLSGYRPGPGVYDEVCLPDGKSREKYEFLLRSFNHLGSPELRRRKEDSLRILKESGVTYNVYGDDRERVWGLDLFPLLMESKEWEGIERGLAQRSELLNEILKDAYGPKRFLFERKIPHEVLFQSGGFLRACAPVYDSANFRLAFVATDVSRDHQGNHYVIGDRIQAPSGSGYALENRIVLSRIFPSLYRDSQVHRVALYFRALRKTLNSFSPTRDREPLIILLTPGPGNETYFEHAYLAGYLGYTLAQSEDLTVRENKVFLKTVEGLQQVDVIFRRVDDWYMDPLELKGDSLLGVPGILGAVRAGHVVVANPIGSGFLENRAVHAYLATLCKFYLGEDLILPNVPTLWMGEESSRNEVFSNPHKYVLKPAIRSPLDPSVFLSSLSNAEREEWKQRVENRPERYVAQEILTGSTCPIFSGNSEELLVGKSVLRTFTCLSENGYVSMPGGLVRVSPKPDELIITNQRGAISKDLWILASEEKKEFSLLPGHVGRIPLKRKGTGIPSRVADNMFWMGRYAERAENMSRLLRETVHKILEAEETYEKEQFSLLLGVVDQLSGFSSAFFEPNGIDSLDAVREKVFSLVTSPHSSGSIRHDLNFFVGSSKAVRDRISDDTRYLISKLESEYPNNSSYDEVLEYLQKLVNLFASLSGLANESMSREAGYFFLDMGKRLERAQFISRLVLSSMERTTIYNKGIFESLLNVTDIRITYRRRYKYRIEAESVLDILLFDESNPRSLAFQLERLRENTMFVSGGKDGEISEEIQILTDLLARFREEDAKRIFEYADPAGGLKRWLIDILDILKSLSDAVARKYFRYVENQVRLGGPYG</sequence>
<keyword evidence="4" id="KW-1185">Reference proteome</keyword>
<dbReference type="Gene3D" id="3.40.50.11290">
    <property type="match status" value="1"/>
</dbReference>
<feature type="domain" description="DUF403" evidence="1">
    <location>
        <begin position="514"/>
        <end position="824"/>
    </location>
</feature>
<reference evidence="3" key="1">
    <citation type="journal article" date="2019" name="PLoS Negl. Trop. Dis.">
        <title>Revisiting the worldwide diversity of Leptospira species in the environment.</title>
        <authorList>
            <person name="Vincent A.T."/>
            <person name="Schiettekatte O."/>
            <person name="Bourhy P."/>
            <person name="Veyrier F.J."/>
            <person name="Picardeau M."/>
        </authorList>
    </citation>
    <scope>NUCLEOTIDE SEQUENCE [LARGE SCALE GENOMIC DNA]</scope>
    <source>
        <strain evidence="3">SSS9</strain>
    </source>
</reference>
<name>A0A4R9FM02_9LEPT</name>
<feature type="domain" description="Circularly permuted ATP-grasp type 2" evidence="2">
    <location>
        <begin position="86"/>
        <end position="464"/>
    </location>
</feature>
<organism evidence="3 4">
    <name type="scientific">Leptospira semungkisensis</name>
    <dbReference type="NCBI Taxonomy" id="2484985"/>
    <lineage>
        <taxon>Bacteria</taxon>
        <taxon>Pseudomonadati</taxon>
        <taxon>Spirochaetota</taxon>
        <taxon>Spirochaetia</taxon>
        <taxon>Leptospirales</taxon>
        <taxon>Leptospiraceae</taxon>
        <taxon>Leptospira</taxon>
    </lineage>
</organism>
<evidence type="ECO:0000259" key="1">
    <source>
        <dbReference type="Pfam" id="PF04168"/>
    </source>
</evidence>
<dbReference type="Pfam" id="PF04168">
    <property type="entry name" value="Alpha-E"/>
    <property type="match status" value="1"/>
</dbReference>
<dbReference type="PANTHER" id="PTHR34595:SF2">
    <property type="entry name" value="BLR2978 PROTEIN"/>
    <property type="match status" value="1"/>
</dbReference>
<dbReference type="Pfam" id="PF14403">
    <property type="entry name" value="CP_ATPgrasp_2"/>
    <property type="match status" value="1"/>
</dbReference>
<dbReference type="InterPro" id="IPR007296">
    <property type="entry name" value="DUF403"/>
</dbReference>
<dbReference type="OrthoDB" id="9803842at2"/>
<evidence type="ECO:0000259" key="2">
    <source>
        <dbReference type="Pfam" id="PF14403"/>
    </source>
</evidence>
<keyword evidence="3" id="KW-0436">Ligase</keyword>
<dbReference type="Proteomes" id="UP000297453">
    <property type="component" value="Unassembled WGS sequence"/>
</dbReference>